<dbReference type="AlphaFoldDB" id="A0AAW6UTW9"/>
<feature type="compositionally biased region" description="Polar residues" evidence="1">
    <location>
        <begin position="163"/>
        <end position="173"/>
    </location>
</feature>
<name>A0AAW6UTW9_9GAMM</name>
<dbReference type="RefSeq" id="WP_284066481.1">
    <property type="nucleotide sequence ID" value="NZ_JASKNE010000001.1"/>
</dbReference>
<accession>A0AAW6UTW9</accession>
<feature type="compositionally biased region" description="Low complexity" evidence="1">
    <location>
        <begin position="116"/>
        <end position="162"/>
    </location>
</feature>
<evidence type="ECO:0000313" key="4">
    <source>
        <dbReference type="Proteomes" id="UP001241935"/>
    </source>
</evidence>
<sequence length="173" mass="18519">MNKNFLLSSILCGVCLAPFAASANDKVEKVYDAQRYQKVCKGKTQGAQVSFAYRGIIWNGTCEPQFFPSSKNASITGDEAELSTACSGDTSATTASINGTEVKGKCALGFMPPRPSSQSSMQSQPMQSPSMQSQPAMQSPSMQSQPSMQSPSMQSQPPMQSPAEMQTQPQMQP</sequence>
<dbReference type="EMBL" id="JASKNE010000001">
    <property type="protein sequence ID" value="MDK1683074.1"/>
    <property type="molecule type" value="Genomic_DNA"/>
</dbReference>
<feature type="region of interest" description="Disordered" evidence="1">
    <location>
        <begin position="106"/>
        <end position="173"/>
    </location>
</feature>
<reference evidence="3" key="1">
    <citation type="submission" date="2023-04" db="EMBL/GenBank/DDBJ databases">
        <title>The environmental microbiomes in feedlot watering bowls are a reservoir of florfenicol resistance for bovine respiratory disease pathogens.</title>
        <authorList>
            <person name="Kos D.W."/>
            <person name="Ruzzini A.C."/>
            <person name="Schreiner B."/>
            <person name="Jelinski M.D."/>
        </authorList>
    </citation>
    <scope>NUCLEOTIDE SEQUENCE</scope>
    <source>
        <strain evidence="3">WB3</strain>
    </source>
</reference>
<gene>
    <name evidence="3" type="ORF">QOR41_04335</name>
</gene>
<feature type="signal peptide" evidence="2">
    <location>
        <begin position="1"/>
        <end position="23"/>
    </location>
</feature>
<dbReference type="Proteomes" id="UP001241935">
    <property type="component" value="Unassembled WGS sequence"/>
</dbReference>
<evidence type="ECO:0000256" key="1">
    <source>
        <dbReference type="SAM" id="MobiDB-lite"/>
    </source>
</evidence>
<comment type="caution">
    <text evidence="3">The sequence shown here is derived from an EMBL/GenBank/DDBJ whole genome shotgun (WGS) entry which is preliminary data.</text>
</comment>
<feature type="chain" id="PRO_5043745301" evidence="2">
    <location>
        <begin position="24"/>
        <end position="173"/>
    </location>
</feature>
<evidence type="ECO:0000313" key="3">
    <source>
        <dbReference type="EMBL" id="MDK1683074.1"/>
    </source>
</evidence>
<proteinExistence type="predicted"/>
<keyword evidence="2" id="KW-0732">Signal</keyword>
<evidence type="ECO:0000256" key="2">
    <source>
        <dbReference type="SAM" id="SignalP"/>
    </source>
</evidence>
<protein>
    <submittedName>
        <fullName evidence="3">Uncharacterized protein</fullName>
    </submittedName>
</protein>
<organism evidence="3 4">
    <name type="scientific">Acinetobacter terrestris</name>
    <dbReference type="NCBI Taxonomy" id="2529843"/>
    <lineage>
        <taxon>Bacteria</taxon>
        <taxon>Pseudomonadati</taxon>
        <taxon>Pseudomonadota</taxon>
        <taxon>Gammaproteobacteria</taxon>
        <taxon>Moraxellales</taxon>
        <taxon>Moraxellaceae</taxon>
        <taxon>Acinetobacter</taxon>
        <taxon>Acinetobacter Taxon 24</taxon>
    </lineage>
</organism>